<feature type="transmembrane region" description="Helical" evidence="6">
    <location>
        <begin position="278"/>
        <end position="295"/>
    </location>
</feature>
<evidence type="ECO:0000313" key="9">
    <source>
        <dbReference type="Proteomes" id="UP000177418"/>
    </source>
</evidence>
<feature type="transmembrane region" description="Helical" evidence="6">
    <location>
        <begin position="127"/>
        <end position="144"/>
    </location>
</feature>
<evidence type="ECO:0000256" key="2">
    <source>
        <dbReference type="ARBA" id="ARBA00022475"/>
    </source>
</evidence>
<keyword evidence="5 6" id="KW-0472">Membrane</keyword>
<dbReference type="InterPro" id="IPR037185">
    <property type="entry name" value="EmrE-like"/>
</dbReference>
<proteinExistence type="predicted"/>
<reference evidence="8 9" key="1">
    <citation type="journal article" date="2016" name="Nat. Commun.">
        <title>Thousands of microbial genomes shed light on interconnected biogeochemical processes in an aquifer system.</title>
        <authorList>
            <person name="Anantharaman K."/>
            <person name="Brown C.T."/>
            <person name="Hug L.A."/>
            <person name="Sharon I."/>
            <person name="Castelle C.J."/>
            <person name="Probst A.J."/>
            <person name="Thomas B.C."/>
            <person name="Singh A."/>
            <person name="Wilkins M.J."/>
            <person name="Karaoz U."/>
            <person name="Brodie E.L."/>
            <person name="Williams K.H."/>
            <person name="Hubbard S.S."/>
            <person name="Banfield J.F."/>
        </authorList>
    </citation>
    <scope>NUCLEOTIDE SEQUENCE [LARGE SCALE GENOMIC DNA]</scope>
</reference>
<evidence type="ECO:0000256" key="1">
    <source>
        <dbReference type="ARBA" id="ARBA00004651"/>
    </source>
</evidence>
<feature type="transmembrane region" description="Helical" evidence="6">
    <location>
        <begin position="156"/>
        <end position="177"/>
    </location>
</feature>
<dbReference type="PANTHER" id="PTHR32322">
    <property type="entry name" value="INNER MEMBRANE TRANSPORTER"/>
    <property type="match status" value="1"/>
</dbReference>
<dbReference type="AlphaFoldDB" id="A0A1F7JHF6"/>
<feature type="domain" description="EamA" evidence="7">
    <location>
        <begin position="160"/>
        <end position="291"/>
    </location>
</feature>
<gene>
    <name evidence="8" type="ORF">A3H78_00935</name>
</gene>
<dbReference type="InterPro" id="IPR050638">
    <property type="entry name" value="AA-Vitamin_Transporters"/>
</dbReference>
<accession>A0A1F7JHF6</accession>
<dbReference type="SUPFAM" id="SSF103481">
    <property type="entry name" value="Multidrug resistance efflux transporter EmrE"/>
    <property type="match status" value="2"/>
</dbReference>
<dbReference type="InterPro" id="IPR000620">
    <property type="entry name" value="EamA_dom"/>
</dbReference>
<dbReference type="Pfam" id="PF00892">
    <property type="entry name" value="EamA"/>
    <property type="match status" value="2"/>
</dbReference>
<feature type="transmembrane region" description="Helical" evidence="6">
    <location>
        <begin position="223"/>
        <end position="245"/>
    </location>
</feature>
<feature type="transmembrane region" description="Helical" evidence="6">
    <location>
        <begin position="189"/>
        <end position="208"/>
    </location>
</feature>
<dbReference type="PANTHER" id="PTHR32322:SF18">
    <property type="entry name" value="S-ADENOSYLMETHIONINE_S-ADENOSYLHOMOCYSTEINE TRANSPORTER"/>
    <property type="match status" value="1"/>
</dbReference>
<feature type="domain" description="EamA" evidence="7">
    <location>
        <begin position="7"/>
        <end position="143"/>
    </location>
</feature>
<comment type="subcellular location">
    <subcellularLocation>
        <location evidence="1">Cell membrane</location>
        <topology evidence="1">Multi-pass membrane protein</topology>
    </subcellularLocation>
</comment>
<dbReference type="Proteomes" id="UP000177418">
    <property type="component" value="Unassembled WGS sequence"/>
</dbReference>
<feature type="transmembrane region" description="Helical" evidence="6">
    <location>
        <begin position="69"/>
        <end position="89"/>
    </location>
</feature>
<evidence type="ECO:0000259" key="7">
    <source>
        <dbReference type="Pfam" id="PF00892"/>
    </source>
</evidence>
<sequence length="299" mass="33266">MKKILTIGPLFIILAALLWSADGLLRVSLYTLPPTVVVFWEHILGVIILMPFILPKLKELKNLRRKEWISMILVGIFSGALGTIFYTAALGKVNFIQFSVVALLQQLQPIWAILTAAILLKEKISKNFVKWAALAIIASYFVTFKDMRVNLTSGMGTVIAAGLALAAGMMWAMSTSFSKVVLNKVSHSIATLLRFVIAPAFIFILLFSTNKIPSLTQIDQKQWLTLLIITLSTGLVAQLIYYFGLKKTPARVAAICELTWPASAIFIDYFYFHKGLSPTQIIGVLVLVTAIRKVTKYRK</sequence>
<keyword evidence="4 6" id="KW-1133">Transmembrane helix</keyword>
<evidence type="ECO:0000256" key="6">
    <source>
        <dbReference type="SAM" id="Phobius"/>
    </source>
</evidence>
<evidence type="ECO:0000256" key="4">
    <source>
        <dbReference type="ARBA" id="ARBA00022989"/>
    </source>
</evidence>
<organism evidence="8 9">
    <name type="scientific">Candidatus Roizmanbacteria bacterium RIFCSPLOWO2_02_FULL_36_11</name>
    <dbReference type="NCBI Taxonomy" id="1802071"/>
    <lineage>
        <taxon>Bacteria</taxon>
        <taxon>Candidatus Roizmaniibacteriota</taxon>
    </lineage>
</organism>
<keyword evidence="2" id="KW-1003">Cell membrane</keyword>
<evidence type="ECO:0000256" key="3">
    <source>
        <dbReference type="ARBA" id="ARBA00022692"/>
    </source>
</evidence>
<protein>
    <recommendedName>
        <fullName evidence="7">EamA domain-containing protein</fullName>
    </recommendedName>
</protein>
<dbReference type="EMBL" id="MGAV01000012">
    <property type="protein sequence ID" value="OGK55025.1"/>
    <property type="molecule type" value="Genomic_DNA"/>
</dbReference>
<feature type="transmembrane region" description="Helical" evidence="6">
    <location>
        <begin position="36"/>
        <end position="57"/>
    </location>
</feature>
<keyword evidence="3 6" id="KW-0812">Transmembrane</keyword>
<comment type="caution">
    <text evidence="8">The sequence shown here is derived from an EMBL/GenBank/DDBJ whole genome shotgun (WGS) entry which is preliminary data.</text>
</comment>
<dbReference type="GO" id="GO:0005886">
    <property type="term" value="C:plasma membrane"/>
    <property type="evidence" value="ECO:0007669"/>
    <property type="project" value="UniProtKB-SubCell"/>
</dbReference>
<evidence type="ECO:0000313" key="8">
    <source>
        <dbReference type="EMBL" id="OGK55025.1"/>
    </source>
</evidence>
<evidence type="ECO:0000256" key="5">
    <source>
        <dbReference type="ARBA" id="ARBA00023136"/>
    </source>
</evidence>
<name>A0A1F7JHF6_9BACT</name>